<evidence type="ECO:0000313" key="3">
    <source>
        <dbReference type="Proteomes" id="UP001274830"/>
    </source>
</evidence>
<comment type="caution">
    <text evidence="2">The sequence shown here is derived from an EMBL/GenBank/DDBJ whole genome shotgun (WGS) entry which is preliminary data.</text>
</comment>
<dbReference type="Proteomes" id="UP001274830">
    <property type="component" value="Unassembled WGS sequence"/>
</dbReference>
<evidence type="ECO:0000256" key="1">
    <source>
        <dbReference type="SAM" id="MobiDB-lite"/>
    </source>
</evidence>
<gene>
    <name evidence="2" type="ORF">LTR78_003871</name>
</gene>
<sequence length="216" mass="24775">MGAFAVAQHGRKPDFSFVPEAEDENMLSVVSSFHEHHLDRIVRALDLLPVDPDDRRRRTQTVRGDDGMTVQERYIAAQKALAREFPRKVASLSDAAKEELKRREEEVDGKTTANALGPTEQAYVEARDRLMRAGGAPYDDEDSTYELRNVDIDLPTFPEHPADWKPCYSLSEKEYAAEGTRIIEEGYWLYDFRIILPWPESVKLALQNLNEHQDEQ</sequence>
<feature type="compositionally biased region" description="Basic and acidic residues" evidence="1">
    <location>
        <begin position="95"/>
        <end position="109"/>
    </location>
</feature>
<proteinExistence type="predicted"/>
<protein>
    <submittedName>
        <fullName evidence="2">Uncharacterized protein</fullName>
    </submittedName>
</protein>
<name>A0AAE1C2X8_9PEZI</name>
<evidence type="ECO:0000313" key="2">
    <source>
        <dbReference type="EMBL" id="KAK3676121.1"/>
    </source>
</evidence>
<accession>A0AAE1C2X8</accession>
<dbReference type="EMBL" id="JAUTXT010000011">
    <property type="protein sequence ID" value="KAK3676121.1"/>
    <property type="molecule type" value="Genomic_DNA"/>
</dbReference>
<reference evidence="2" key="1">
    <citation type="submission" date="2023-07" db="EMBL/GenBank/DDBJ databases">
        <title>Black Yeasts Isolated from many extreme environments.</title>
        <authorList>
            <person name="Coleine C."/>
            <person name="Stajich J.E."/>
            <person name="Selbmann L."/>
        </authorList>
    </citation>
    <scope>NUCLEOTIDE SEQUENCE</scope>
    <source>
        <strain evidence="2">CCFEE 5485</strain>
    </source>
</reference>
<keyword evidence="3" id="KW-1185">Reference proteome</keyword>
<organism evidence="2 3">
    <name type="scientific">Recurvomyces mirabilis</name>
    <dbReference type="NCBI Taxonomy" id="574656"/>
    <lineage>
        <taxon>Eukaryota</taxon>
        <taxon>Fungi</taxon>
        <taxon>Dikarya</taxon>
        <taxon>Ascomycota</taxon>
        <taxon>Pezizomycotina</taxon>
        <taxon>Dothideomycetes</taxon>
        <taxon>Dothideomycetidae</taxon>
        <taxon>Mycosphaerellales</taxon>
        <taxon>Teratosphaeriaceae</taxon>
        <taxon>Recurvomyces</taxon>
    </lineage>
</organism>
<feature type="region of interest" description="Disordered" evidence="1">
    <location>
        <begin position="94"/>
        <end position="115"/>
    </location>
</feature>
<dbReference type="AlphaFoldDB" id="A0AAE1C2X8"/>